<dbReference type="EMBL" id="CAXAMN010023695">
    <property type="protein sequence ID" value="CAK9079964.1"/>
    <property type="molecule type" value="Genomic_DNA"/>
</dbReference>
<feature type="transmembrane region" description="Helical" evidence="1">
    <location>
        <begin position="293"/>
        <end position="319"/>
    </location>
</feature>
<protein>
    <submittedName>
        <fullName evidence="2">Uncharacterized protein</fullName>
    </submittedName>
</protein>
<keyword evidence="3" id="KW-1185">Reference proteome</keyword>
<dbReference type="SUPFAM" id="SSF47473">
    <property type="entry name" value="EF-hand"/>
    <property type="match status" value="1"/>
</dbReference>
<feature type="transmembrane region" description="Helical" evidence="1">
    <location>
        <begin position="371"/>
        <end position="394"/>
    </location>
</feature>
<organism evidence="2 3">
    <name type="scientific">Durusdinium trenchii</name>
    <dbReference type="NCBI Taxonomy" id="1381693"/>
    <lineage>
        <taxon>Eukaryota</taxon>
        <taxon>Sar</taxon>
        <taxon>Alveolata</taxon>
        <taxon>Dinophyceae</taxon>
        <taxon>Suessiales</taxon>
        <taxon>Symbiodiniaceae</taxon>
        <taxon>Durusdinium</taxon>
    </lineage>
</organism>
<feature type="transmembrane region" description="Helical" evidence="1">
    <location>
        <begin position="221"/>
        <end position="246"/>
    </location>
</feature>
<comment type="caution">
    <text evidence="2">The sequence shown here is derived from an EMBL/GenBank/DDBJ whole genome shotgun (WGS) entry which is preliminary data.</text>
</comment>
<evidence type="ECO:0000313" key="3">
    <source>
        <dbReference type="Proteomes" id="UP001642484"/>
    </source>
</evidence>
<keyword evidence="1" id="KW-0812">Transmembrane</keyword>
<keyword evidence="1" id="KW-0472">Membrane</keyword>
<keyword evidence="1" id="KW-1133">Transmembrane helix</keyword>
<accession>A0ABP0PVL7</accession>
<feature type="transmembrane region" description="Helical" evidence="1">
    <location>
        <begin position="180"/>
        <end position="201"/>
    </location>
</feature>
<gene>
    <name evidence="2" type="ORF">CCMP2556_LOCUS39317</name>
</gene>
<reference evidence="2 3" key="1">
    <citation type="submission" date="2024-02" db="EMBL/GenBank/DDBJ databases">
        <authorList>
            <person name="Chen Y."/>
            <person name="Shah S."/>
            <person name="Dougan E. K."/>
            <person name="Thang M."/>
            <person name="Chan C."/>
        </authorList>
    </citation>
    <scope>NUCLEOTIDE SEQUENCE [LARGE SCALE GENOMIC DNA]</scope>
</reference>
<dbReference type="Proteomes" id="UP001642484">
    <property type="component" value="Unassembled WGS sequence"/>
</dbReference>
<evidence type="ECO:0000256" key="1">
    <source>
        <dbReference type="SAM" id="Phobius"/>
    </source>
</evidence>
<dbReference type="Gene3D" id="1.10.238.10">
    <property type="entry name" value="EF-hand"/>
    <property type="match status" value="1"/>
</dbReference>
<proteinExistence type="predicted"/>
<name>A0ABP0PVL7_9DINO</name>
<sequence length="557" mass="63600">MRARRSVSMDCMDPMDHESRFRSVLKQLEAAHEDQMEYHVSRFQSLLKQLKAEQAEHSEEVQKRANLTCKLPRQVATRAEMCPASQPLKTVGREEELLSVPPPAESSVDEHQYVRTSNIIEISVPVPETSVGASSFSWCFELGWLLVTVSNFIFVAVRMQDDFLFTKDQESEKTLDGHRFVPVYPLLHHLWVVIAGIYAVLWTWQVFLRFRRQAWSVLKSWVGWLDVLLAFSAWLELLLDVLPIILQDRKLRFVRVLYPLCILKFVRPASVLVTSKRVEHLASLQMLLKGLAAGFRTLCWAWLVLRFATVSGALLLLGLITSEMDQFGEMVSERLFGDGLWALLEIMWGAMDGVDVDTEYLLNGVFGAPVSIFLAAYKYFLGFAFLEIIAAVLVRIAMELYAKEEADAEAEKAKTQDAYRESLIELFEDINSSGTGRISFAELSELVQRPELQNRLEQLEINTRDISCLFWMLDDGDSEISLEEFEDGIWRLKGPARNFDLAKLEREVLKLSHKFDVICASTGIAVPRLSCRMSKQSLKTVSRFNSQQSDEFCQVSI</sequence>
<evidence type="ECO:0000313" key="2">
    <source>
        <dbReference type="EMBL" id="CAK9079964.1"/>
    </source>
</evidence>
<dbReference type="InterPro" id="IPR011992">
    <property type="entry name" value="EF-hand-dom_pair"/>
</dbReference>